<dbReference type="Proteomes" id="UP000325286">
    <property type="component" value="Chromosome"/>
</dbReference>
<dbReference type="PROSITE" id="PS50006">
    <property type="entry name" value="FHA_DOMAIN"/>
    <property type="match status" value="2"/>
</dbReference>
<dbReference type="PANTHER" id="PTHR23308">
    <property type="entry name" value="NUCLEAR INHIBITOR OF PROTEIN PHOSPHATASE-1"/>
    <property type="match status" value="1"/>
</dbReference>
<protein>
    <submittedName>
        <fullName evidence="4">FHA domain protein</fullName>
    </submittedName>
</protein>
<dbReference type="EMBL" id="CP042914">
    <property type="protein sequence ID" value="QEG39721.1"/>
    <property type="molecule type" value="Genomic_DNA"/>
</dbReference>
<evidence type="ECO:0000256" key="2">
    <source>
        <dbReference type="SAM" id="SignalP"/>
    </source>
</evidence>
<evidence type="ECO:0000256" key="1">
    <source>
        <dbReference type="SAM" id="MobiDB-lite"/>
    </source>
</evidence>
<accession>A0A5B9R0D3</accession>
<keyword evidence="5" id="KW-1185">Reference proteome</keyword>
<reference evidence="4 5" key="1">
    <citation type="submission" date="2019-08" db="EMBL/GenBank/DDBJ databases">
        <title>Deep-cultivation of Planctomycetes and their phenomic and genomic characterization uncovers novel biology.</title>
        <authorList>
            <person name="Wiegand S."/>
            <person name="Jogler M."/>
            <person name="Boedeker C."/>
            <person name="Pinto D."/>
            <person name="Vollmers J."/>
            <person name="Rivas-Marin E."/>
            <person name="Kohn T."/>
            <person name="Peeters S.H."/>
            <person name="Heuer A."/>
            <person name="Rast P."/>
            <person name="Oberbeckmann S."/>
            <person name="Bunk B."/>
            <person name="Jeske O."/>
            <person name="Meyerdierks A."/>
            <person name="Storesund J.E."/>
            <person name="Kallscheuer N."/>
            <person name="Luecker S."/>
            <person name="Lage O.M."/>
            <person name="Pohl T."/>
            <person name="Merkel B.J."/>
            <person name="Hornburger P."/>
            <person name="Mueller R.-W."/>
            <person name="Bruemmer F."/>
            <person name="Labrenz M."/>
            <person name="Spormann A.M."/>
            <person name="Op den Camp H."/>
            <person name="Overmann J."/>
            <person name="Amann R."/>
            <person name="Jetten M.S.M."/>
            <person name="Mascher T."/>
            <person name="Medema M.H."/>
            <person name="Devos D.P."/>
            <person name="Kaster A.-K."/>
            <person name="Ovreas L."/>
            <person name="Rohde M."/>
            <person name="Galperin M.Y."/>
            <person name="Jogler C."/>
        </authorList>
    </citation>
    <scope>NUCLEOTIDE SEQUENCE [LARGE SCALE GENOMIC DNA]</scope>
    <source>
        <strain evidence="4 5">UC8</strain>
    </source>
</reference>
<keyword evidence="2" id="KW-0732">Signal</keyword>
<dbReference type="SMART" id="SM00240">
    <property type="entry name" value="FHA"/>
    <property type="match status" value="2"/>
</dbReference>
<dbReference type="CDD" id="cd00060">
    <property type="entry name" value="FHA"/>
    <property type="match status" value="2"/>
</dbReference>
<dbReference type="Pfam" id="PF00498">
    <property type="entry name" value="FHA"/>
    <property type="match status" value="1"/>
</dbReference>
<dbReference type="InterPro" id="IPR000253">
    <property type="entry name" value="FHA_dom"/>
</dbReference>
<dbReference type="KEGG" id="rul:UC8_17190"/>
<proteinExistence type="predicted"/>
<gene>
    <name evidence="4" type="ORF">UC8_17190</name>
</gene>
<name>A0A5B9R0D3_9BACT</name>
<dbReference type="RefSeq" id="WP_068142057.1">
    <property type="nucleotide sequence ID" value="NZ_CP042914.1"/>
</dbReference>
<dbReference type="InterPro" id="IPR032030">
    <property type="entry name" value="YscD_cytoplasmic_dom"/>
</dbReference>
<feature type="compositionally biased region" description="Basic and acidic residues" evidence="1">
    <location>
        <begin position="72"/>
        <end position="81"/>
    </location>
</feature>
<evidence type="ECO:0000313" key="4">
    <source>
        <dbReference type="EMBL" id="QEG39721.1"/>
    </source>
</evidence>
<dbReference type="AlphaFoldDB" id="A0A5B9R0D3"/>
<dbReference type="OrthoDB" id="273653at2"/>
<dbReference type="InterPro" id="IPR008984">
    <property type="entry name" value="SMAD_FHA_dom_sf"/>
</dbReference>
<organism evidence="4 5">
    <name type="scientific">Roseimaritima ulvae</name>
    <dbReference type="NCBI Taxonomy" id="980254"/>
    <lineage>
        <taxon>Bacteria</taxon>
        <taxon>Pseudomonadati</taxon>
        <taxon>Planctomycetota</taxon>
        <taxon>Planctomycetia</taxon>
        <taxon>Pirellulales</taxon>
        <taxon>Pirellulaceae</taxon>
        <taxon>Roseimaritima</taxon>
    </lineage>
</organism>
<feature type="compositionally biased region" description="Low complexity" evidence="1">
    <location>
        <begin position="31"/>
        <end position="53"/>
    </location>
</feature>
<dbReference type="SUPFAM" id="SSF49879">
    <property type="entry name" value="SMAD/FHA domain"/>
    <property type="match status" value="2"/>
</dbReference>
<dbReference type="Pfam" id="PF16697">
    <property type="entry name" value="Yop-YscD_cpl"/>
    <property type="match status" value="1"/>
</dbReference>
<feature type="domain" description="FHA" evidence="3">
    <location>
        <begin position="300"/>
        <end position="351"/>
    </location>
</feature>
<evidence type="ECO:0000259" key="3">
    <source>
        <dbReference type="PROSITE" id="PS50006"/>
    </source>
</evidence>
<feature type="signal peptide" evidence="2">
    <location>
        <begin position="1"/>
        <end position="22"/>
    </location>
</feature>
<feature type="compositionally biased region" description="Low complexity" evidence="1">
    <location>
        <begin position="91"/>
        <end position="107"/>
    </location>
</feature>
<dbReference type="Gene3D" id="2.60.200.20">
    <property type="match status" value="2"/>
</dbReference>
<dbReference type="InterPro" id="IPR050923">
    <property type="entry name" value="Cell_Proc_Reg/RNA_Proc"/>
</dbReference>
<feature type="chain" id="PRO_5023141748" evidence="2">
    <location>
        <begin position="23"/>
        <end position="378"/>
    </location>
</feature>
<feature type="region of interest" description="Disordered" evidence="1">
    <location>
        <begin position="28"/>
        <end position="150"/>
    </location>
</feature>
<evidence type="ECO:0000313" key="5">
    <source>
        <dbReference type="Proteomes" id="UP000325286"/>
    </source>
</evidence>
<sequence length="378" mass="40660" precursor="true">MPACPVCNAALLAAGGICPACGAVNSSRDNAAPVSSSAAAGGAPTAASAPARRTAIEVFPDAPRGRGGRHVRREDEAKETMLEPVPEALRQAATARRTAAAAPQPAASTDERRAPAEGSTTPDPQAAPNAAAAGEVEPLKPDTTPIFRPVRRPPVPRLIAVDDGQLLDGEVWRLRRSRTIIGRAEGDILIAGDPDISGKHIELACVPVEGGMKWRLTDLNSTNGTFVRVNRAPLADGKELILASHRYRFHMPAEPHRDAEDIRATRLFAGNASEPAEHAVWLELLGPNRSQRFDVPETGATIGADASQCELVPARDPFLSPMHARISRVRDRWQIEDVGSVNGTWMRIDRVMLDQDAEFQIGEQRFRFLLSRDDSSGM</sequence>
<feature type="domain" description="FHA" evidence="3">
    <location>
        <begin position="172"/>
        <end position="232"/>
    </location>
</feature>